<accession>A0A4D9CVG9</accession>
<dbReference type="Gene3D" id="3.60.40.10">
    <property type="entry name" value="PPM-type phosphatase domain"/>
    <property type="match status" value="1"/>
</dbReference>
<dbReference type="OrthoDB" id="189414at2759"/>
<feature type="region of interest" description="Disordered" evidence="1">
    <location>
        <begin position="73"/>
        <end position="118"/>
    </location>
</feature>
<sequence>MASYMPTRQTISSLGQFAPKEDDRRRKQVATSAGSEDESSYVPSLPGVDACSIKCNPQVSIAQGKFGKTSEKVGKLEDGGELGTLATESPALVRHQHRSFKPLGSPPEEGNHETSHLSSTICSLLPSGVPQPAYKGKSLSHLISALLSPSSPTQSTTHGDSVTLQEPFLPADVPNLVPANTSTSKNFVSDVCGVLVEGHGGLLSTDLEPAASQPPGKEGGAHLPTSGKRQTVVRIKDADTDSESSSTCSTCSGSSASGPPSPSHAPSLASEGLSSLSTTTTVSAASTSSDVSPSGPACGRLEVTKMFLPHESSELEIDEDRDVRPDPGAAAAAAARATAAKLLQIHRELTPSPPCAEDVRVHPLSLQELALVDESPAPLRSPRLSSPLAQGQVLSCRTGFGKAGRGKAYRGPARQVKGPLVLYGEDVLAEAELVLPPGEDRGGEGLPQWVRAMGVFDGHGLHGKEAARMAAEMFLRDMRRTTMQTLEALLAGDVGGVRRVEEERYRCLEEYLEKELQSPTGGTTGSTVQLLALAGKVFGVVSNVGDSPVLLVETRTGRVQVLTGRHAWDNPEERQRYLARCARMGVMPREVVYGRINCGGMRMTDRNGTQEPLLMYKPGSSEVCTETRDWLCEQVEKRYRNSIGGSQSIRRMVLERLKAGEEEGGEWEVFKALEGHGHMNWGATVLVNGEGKIQMTRSLGDRQEKRAAYIWAEPDVAVFEVGPGEDWTVVACSDGVGDMWYFHELGALATAFFAKKDEAGGEGEREGEVQELAQLILEETIERGEVTPGYGVAPRVFSVVRGEGLKRPLWDDLSVHCVRIQT</sequence>
<evidence type="ECO:0000259" key="2">
    <source>
        <dbReference type="PROSITE" id="PS51746"/>
    </source>
</evidence>
<proteinExistence type="predicted"/>
<protein>
    <recommendedName>
        <fullName evidence="2">PPM-type phosphatase domain-containing protein</fullName>
    </recommendedName>
</protein>
<keyword evidence="4" id="KW-1185">Reference proteome</keyword>
<name>A0A4D9CVG9_9STRA</name>
<reference evidence="3 4" key="1">
    <citation type="submission" date="2019-01" db="EMBL/GenBank/DDBJ databases">
        <title>Nuclear Genome Assembly of the Microalgal Biofuel strain Nannochloropsis salina CCMP1776.</title>
        <authorList>
            <person name="Hovde B."/>
        </authorList>
    </citation>
    <scope>NUCLEOTIDE SEQUENCE [LARGE SCALE GENOMIC DNA]</scope>
    <source>
        <strain evidence="3 4">CCMP1776</strain>
    </source>
</reference>
<dbReference type="PANTHER" id="PTHR47992">
    <property type="entry name" value="PROTEIN PHOSPHATASE"/>
    <property type="match status" value="1"/>
</dbReference>
<evidence type="ECO:0000256" key="1">
    <source>
        <dbReference type="SAM" id="MobiDB-lite"/>
    </source>
</evidence>
<comment type="caution">
    <text evidence="3">The sequence shown here is derived from an EMBL/GenBank/DDBJ whole genome shotgun (WGS) entry which is preliminary data.</text>
</comment>
<dbReference type="AlphaFoldDB" id="A0A4D9CVG9"/>
<feature type="region of interest" description="Disordered" evidence="1">
    <location>
        <begin position="1"/>
        <end position="43"/>
    </location>
</feature>
<feature type="domain" description="PPM-type phosphatase" evidence="2">
    <location>
        <begin position="440"/>
        <end position="820"/>
    </location>
</feature>
<feature type="compositionally biased region" description="Low complexity" evidence="1">
    <location>
        <begin position="243"/>
        <end position="297"/>
    </location>
</feature>
<dbReference type="InterPro" id="IPR015655">
    <property type="entry name" value="PP2C"/>
</dbReference>
<dbReference type="SUPFAM" id="SSF81606">
    <property type="entry name" value="PP2C-like"/>
    <property type="match status" value="1"/>
</dbReference>
<dbReference type="InterPro" id="IPR036457">
    <property type="entry name" value="PPM-type-like_dom_sf"/>
</dbReference>
<feature type="region of interest" description="Disordered" evidence="1">
    <location>
        <begin position="205"/>
        <end position="297"/>
    </location>
</feature>
<dbReference type="PROSITE" id="PS51746">
    <property type="entry name" value="PPM_2"/>
    <property type="match status" value="1"/>
</dbReference>
<feature type="compositionally biased region" description="Polar residues" evidence="1">
    <location>
        <begin position="1"/>
        <end position="15"/>
    </location>
</feature>
<dbReference type="SMART" id="SM00332">
    <property type="entry name" value="PP2Cc"/>
    <property type="match status" value="1"/>
</dbReference>
<evidence type="ECO:0000313" key="4">
    <source>
        <dbReference type="Proteomes" id="UP000355283"/>
    </source>
</evidence>
<dbReference type="InterPro" id="IPR001932">
    <property type="entry name" value="PPM-type_phosphatase-like_dom"/>
</dbReference>
<dbReference type="GO" id="GO:0004722">
    <property type="term" value="F:protein serine/threonine phosphatase activity"/>
    <property type="evidence" value="ECO:0007669"/>
    <property type="project" value="InterPro"/>
</dbReference>
<dbReference type="EMBL" id="SDOX01000159">
    <property type="protein sequence ID" value="TFJ80628.1"/>
    <property type="molecule type" value="Genomic_DNA"/>
</dbReference>
<evidence type="ECO:0000313" key="3">
    <source>
        <dbReference type="EMBL" id="TFJ80628.1"/>
    </source>
</evidence>
<dbReference type="Proteomes" id="UP000355283">
    <property type="component" value="Unassembled WGS sequence"/>
</dbReference>
<organism evidence="3 4">
    <name type="scientific">Nannochloropsis salina CCMP1776</name>
    <dbReference type="NCBI Taxonomy" id="1027361"/>
    <lineage>
        <taxon>Eukaryota</taxon>
        <taxon>Sar</taxon>
        <taxon>Stramenopiles</taxon>
        <taxon>Ochrophyta</taxon>
        <taxon>Eustigmatophyceae</taxon>
        <taxon>Eustigmatales</taxon>
        <taxon>Monodopsidaceae</taxon>
        <taxon>Microchloropsis</taxon>
        <taxon>Microchloropsis salina</taxon>
    </lineage>
</organism>
<gene>
    <name evidence="3" type="ORF">NSK_008054</name>
</gene>